<evidence type="ECO:0000313" key="4">
    <source>
        <dbReference type="Proteomes" id="UP001319121"/>
    </source>
</evidence>
<feature type="region of interest" description="Disordered" evidence="1">
    <location>
        <begin position="55"/>
        <end position="111"/>
    </location>
</feature>
<organism evidence="3 4">
    <name type="scientific">Ferrigenium kumadai</name>
    <dbReference type="NCBI Taxonomy" id="1682490"/>
    <lineage>
        <taxon>Bacteria</taxon>
        <taxon>Pseudomonadati</taxon>
        <taxon>Pseudomonadota</taxon>
        <taxon>Betaproteobacteria</taxon>
        <taxon>Nitrosomonadales</taxon>
        <taxon>Gallionellaceae</taxon>
        <taxon>Ferrigenium</taxon>
    </lineage>
</organism>
<accession>A0AAN1VZX4</accession>
<sequence length="111" mass="12492">MLSQTTVVVQRTFWEIVMRLILILTAIMAQLFLTDISWADTYEDCKESCETDKEARDIDCPSPYDSSTGGQERGQCMKDSQEAYNRCLSSCPRPTPPSPPSSESPISPMNY</sequence>
<name>A0AAN1VZX4_9PROT</name>
<reference evidence="3 4" key="1">
    <citation type="submission" date="2019-03" db="EMBL/GenBank/DDBJ databases">
        <title>Complete genome sequence of Ferrigenium kumadai strain An22, a microaerophilic iron-oxidizing bacterium isolated from a paddy field soil.</title>
        <authorList>
            <person name="Watanabe T."/>
            <person name="Asakawa S."/>
        </authorList>
    </citation>
    <scope>NUCLEOTIDE SEQUENCE [LARGE SCALE GENOMIC DNA]</scope>
    <source>
        <strain evidence="3 4">An22</strain>
    </source>
</reference>
<dbReference type="KEGG" id="fku:FGKAn22_06690"/>
<feature type="compositionally biased region" description="Pro residues" evidence="1">
    <location>
        <begin position="93"/>
        <end position="102"/>
    </location>
</feature>
<dbReference type="Proteomes" id="UP001319121">
    <property type="component" value="Chromosome"/>
</dbReference>
<dbReference type="EMBL" id="AP019536">
    <property type="protein sequence ID" value="BBI98976.1"/>
    <property type="molecule type" value="Genomic_DNA"/>
</dbReference>
<keyword evidence="2" id="KW-0472">Membrane</keyword>
<evidence type="ECO:0000256" key="2">
    <source>
        <dbReference type="SAM" id="Phobius"/>
    </source>
</evidence>
<evidence type="ECO:0000256" key="1">
    <source>
        <dbReference type="SAM" id="MobiDB-lite"/>
    </source>
</evidence>
<feature type="transmembrane region" description="Helical" evidence="2">
    <location>
        <begin position="12"/>
        <end position="33"/>
    </location>
</feature>
<keyword evidence="2" id="KW-1133">Transmembrane helix</keyword>
<gene>
    <name evidence="3" type="ORF">FGKAn22_06690</name>
</gene>
<dbReference type="AlphaFoldDB" id="A0AAN1VZX4"/>
<keyword evidence="4" id="KW-1185">Reference proteome</keyword>
<keyword evidence="2" id="KW-0812">Transmembrane</keyword>
<evidence type="ECO:0000313" key="3">
    <source>
        <dbReference type="EMBL" id="BBI98976.1"/>
    </source>
</evidence>
<protein>
    <submittedName>
        <fullName evidence="3">Uncharacterized protein</fullName>
    </submittedName>
</protein>
<proteinExistence type="predicted"/>